<feature type="domain" description="RagB/SusD" evidence="7">
    <location>
        <begin position="289"/>
        <end position="524"/>
    </location>
</feature>
<comment type="subcellular location">
    <subcellularLocation>
        <location evidence="1">Cell outer membrane</location>
    </subcellularLocation>
</comment>
<evidence type="ECO:0000256" key="3">
    <source>
        <dbReference type="ARBA" id="ARBA00022729"/>
    </source>
</evidence>
<gene>
    <name evidence="8" type="ORF">SAMN05192553_101331</name>
</gene>
<dbReference type="AlphaFoldDB" id="A0A1H6TKG6"/>
<dbReference type="GO" id="GO:0009279">
    <property type="term" value="C:cell outer membrane"/>
    <property type="evidence" value="ECO:0007669"/>
    <property type="project" value="UniProtKB-SubCell"/>
</dbReference>
<organism evidence="8 9">
    <name type="scientific">Cyclobacterium xiamenense</name>
    <dbReference type="NCBI Taxonomy" id="1297121"/>
    <lineage>
        <taxon>Bacteria</taxon>
        <taxon>Pseudomonadati</taxon>
        <taxon>Bacteroidota</taxon>
        <taxon>Cytophagia</taxon>
        <taxon>Cytophagales</taxon>
        <taxon>Cyclobacteriaceae</taxon>
        <taxon>Cyclobacterium</taxon>
    </lineage>
</organism>
<feature type="signal peptide" evidence="6">
    <location>
        <begin position="1"/>
        <end position="25"/>
    </location>
</feature>
<sequence length="555" mass="62743">MLTSNFIMKKSICYLFFFASFVACTDLEEEILDEALNRDLLQGEGATVGITAPVYSEMYGLFNGHEDYLLLQEITTESAIVPFRGGSDWFNGGRLIEAHQHSWTSSHSRATAVWNQLTRGVARGAIAINTLSFIDGAEAALFSAESRGMAAIYNWYLFDLFNVVFVKNTEDLNEESTVLRDGAAFDYIIAELESVESNLSTKSQVGSGRLTKGAVWGYKARLYLNRGVYLDRYGSSVSFANEDMNLVIENCDRIINSGEYALETEDYFNMFNLDNNNHPEFIFAYDQRDTRNDGGRFTWFALARNQHFSLVNLNSAGTDGASICPEFWELWQDNTDDQRYSKVFVPQDGTVTSVPEEDWAVNRGILQGQQYGIVLNGEGTGFKRDANGDLAIEMLFNTRRTGEAVNFSVAVDLENNTGHSDGARVSKYEVDPVATNGRNFSRQDIPLIRLADVYLMRAEAKLRSGDEAGALADLNIIRAARNHPRQLSAVDLETIWRERTYELYWEMVRRTDMIRFGRFEDTWTSKTDSDPFRRTFLIPQTAIDANPELLKQNPQ</sequence>
<evidence type="ECO:0000259" key="7">
    <source>
        <dbReference type="Pfam" id="PF07980"/>
    </source>
</evidence>
<reference evidence="9" key="1">
    <citation type="submission" date="2016-10" db="EMBL/GenBank/DDBJ databases">
        <authorList>
            <person name="Varghese N."/>
            <person name="Submissions S."/>
        </authorList>
    </citation>
    <scope>NUCLEOTIDE SEQUENCE [LARGE SCALE GENOMIC DNA]</scope>
    <source>
        <strain evidence="9">IBRC-M 10761</strain>
    </source>
</reference>
<comment type="similarity">
    <text evidence="2">Belongs to the SusD family.</text>
</comment>
<dbReference type="InterPro" id="IPR011990">
    <property type="entry name" value="TPR-like_helical_dom_sf"/>
</dbReference>
<evidence type="ECO:0000256" key="4">
    <source>
        <dbReference type="ARBA" id="ARBA00023136"/>
    </source>
</evidence>
<keyword evidence="4" id="KW-0472">Membrane</keyword>
<dbReference type="Pfam" id="PF07980">
    <property type="entry name" value="SusD_RagB"/>
    <property type="match status" value="1"/>
</dbReference>
<dbReference type="Proteomes" id="UP000199403">
    <property type="component" value="Unassembled WGS sequence"/>
</dbReference>
<dbReference type="Gene3D" id="1.25.40.390">
    <property type="match status" value="1"/>
</dbReference>
<protein>
    <submittedName>
        <fullName evidence="8">SusD family protein</fullName>
    </submittedName>
</protein>
<evidence type="ECO:0000313" key="9">
    <source>
        <dbReference type="Proteomes" id="UP000199403"/>
    </source>
</evidence>
<feature type="chain" id="PRO_5011599226" evidence="6">
    <location>
        <begin position="26"/>
        <end position="555"/>
    </location>
</feature>
<dbReference type="SUPFAM" id="SSF48452">
    <property type="entry name" value="TPR-like"/>
    <property type="match status" value="1"/>
</dbReference>
<dbReference type="STRING" id="1416801.SAMN05192553_101331"/>
<dbReference type="OrthoDB" id="5694214at2"/>
<evidence type="ECO:0000256" key="2">
    <source>
        <dbReference type="ARBA" id="ARBA00006275"/>
    </source>
</evidence>
<evidence type="ECO:0000256" key="5">
    <source>
        <dbReference type="ARBA" id="ARBA00023237"/>
    </source>
</evidence>
<keyword evidence="5" id="KW-0998">Cell outer membrane</keyword>
<keyword evidence="3 6" id="KW-0732">Signal</keyword>
<name>A0A1H6TKG6_9BACT</name>
<proteinExistence type="inferred from homology"/>
<evidence type="ECO:0000256" key="1">
    <source>
        <dbReference type="ARBA" id="ARBA00004442"/>
    </source>
</evidence>
<dbReference type="InterPro" id="IPR012944">
    <property type="entry name" value="SusD_RagB_dom"/>
</dbReference>
<evidence type="ECO:0000313" key="8">
    <source>
        <dbReference type="EMBL" id="SEI79806.1"/>
    </source>
</evidence>
<evidence type="ECO:0000256" key="6">
    <source>
        <dbReference type="SAM" id="SignalP"/>
    </source>
</evidence>
<keyword evidence="9" id="KW-1185">Reference proteome</keyword>
<dbReference type="EMBL" id="FNZH01000001">
    <property type="protein sequence ID" value="SEI79806.1"/>
    <property type="molecule type" value="Genomic_DNA"/>
</dbReference>
<accession>A0A1H6TKG6</accession>